<dbReference type="HOGENOM" id="CLU_072571_0_0_6"/>
<dbReference type="EMBL" id="CP000931">
    <property type="protein sequence ID" value="ABZ75236.1"/>
    <property type="molecule type" value="Genomic_DNA"/>
</dbReference>
<name>B0TSR1_SHEHH</name>
<dbReference type="InterPro" id="IPR018013">
    <property type="entry name" value="Channel_Tsx-like"/>
</dbReference>
<evidence type="ECO:0008006" key="4">
    <source>
        <dbReference type="Google" id="ProtNLM"/>
    </source>
</evidence>
<sequence length="250" mass="28059">MNNKWIFATLLLTPQAFAGDIIHWWDVSLSALYGENYDLAPSEKQTTLTFETAGGWKYGDWFAFQDFTYFNGSNVGKEQTTYGEITTRFSAGKIFDTKVGFGPVTDLSLALSLEEGEGPVKSFLYGIGSDIDIPYFSFFSLNLYRRSAISDDNISDGWQASPSFKIEFPVGNSSIVFDGYVDWVFAVDDANYSTGVHVNPQLKYDLGAAIMGEGNKGHLYVGIEYDYWKNKYGVEGIDQNTYSFIVKYHL</sequence>
<evidence type="ECO:0000313" key="3">
    <source>
        <dbReference type="Proteomes" id="UP000001317"/>
    </source>
</evidence>
<dbReference type="eggNOG" id="COG3248">
    <property type="taxonomic scope" value="Bacteria"/>
</dbReference>
<comment type="similarity">
    <text evidence="1">Belongs to the nucleoside-specific channel-forming outer membrane porin (Tsx) (TC 1.B.10) family.</text>
</comment>
<dbReference type="AlphaFoldDB" id="B0TSR1"/>
<evidence type="ECO:0000256" key="1">
    <source>
        <dbReference type="ARBA" id="ARBA00008728"/>
    </source>
</evidence>
<keyword evidence="3" id="KW-1185">Reference proteome</keyword>
<dbReference type="Proteomes" id="UP000001317">
    <property type="component" value="Chromosome"/>
</dbReference>
<proteinExistence type="inferred from homology"/>
<dbReference type="Pfam" id="PF03502">
    <property type="entry name" value="Channel_Tsx"/>
    <property type="match status" value="1"/>
</dbReference>
<gene>
    <name evidence="2" type="ordered locus">Shal_0661</name>
</gene>
<accession>B0TSR1</accession>
<dbReference type="RefSeq" id="WP_012275790.1">
    <property type="nucleotide sequence ID" value="NC_010334.1"/>
</dbReference>
<dbReference type="GO" id="GO:0009279">
    <property type="term" value="C:cell outer membrane"/>
    <property type="evidence" value="ECO:0007669"/>
    <property type="project" value="InterPro"/>
</dbReference>
<dbReference type="STRING" id="458817.Shal_0661"/>
<reference evidence="2" key="1">
    <citation type="submission" date="2008-01" db="EMBL/GenBank/DDBJ databases">
        <title>Complete sequence of Shewanella halifaxensis HAW-EB4.</title>
        <authorList>
            <consortium name="US DOE Joint Genome Institute"/>
            <person name="Copeland A."/>
            <person name="Lucas S."/>
            <person name="Lapidus A."/>
            <person name="Glavina del Rio T."/>
            <person name="Dalin E."/>
            <person name="Tice H."/>
            <person name="Bruce D."/>
            <person name="Goodwin L."/>
            <person name="Pitluck S."/>
            <person name="Sims D."/>
            <person name="Brettin T."/>
            <person name="Detter J.C."/>
            <person name="Han C."/>
            <person name="Kuske C.R."/>
            <person name="Schmutz J."/>
            <person name="Larimer F."/>
            <person name="Land M."/>
            <person name="Hauser L."/>
            <person name="Kyrpides N."/>
            <person name="Kim E."/>
            <person name="Zhao J.-S."/>
            <person name="Richardson P."/>
        </authorList>
    </citation>
    <scope>NUCLEOTIDE SEQUENCE [LARGE SCALE GENOMIC DNA]</scope>
    <source>
        <strain evidence="2">HAW-EB4</strain>
    </source>
</reference>
<dbReference type="Gene3D" id="2.40.230.20">
    <property type="entry name" value="Nucleoside-specific channel-forming protein, Tsx-like"/>
    <property type="match status" value="1"/>
</dbReference>
<protein>
    <recommendedName>
        <fullName evidence="4">Ion channel protein Tsx</fullName>
    </recommendedName>
</protein>
<dbReference type="OrthoDB" id="104801at2"/>
<dbReference type="SUPFAM" id="SSF111364">
    <property type="entry name" value="Tsx-like channel"/>
    <property type="match status" value="1"/>
</dbReference>
<organism evidence="2 3">
    <name type="scientific">Shewanella halifaxensis (strain HAW-EB4)</name>
    <dbReference type="NCBI Taxonomy" id="458817"/>
    <lineage>
        <taxon>Bacteria</taxon>
        <taxon>Pseudomonadati</taxon>
        <taxon>Pseudomonadota</taxon>
        <taxon>Gammaproteobacteria</taxon>
        <taxon>Alteromonadales</taxon>
        <taxon>Shewanellaceae</taxon>
        <taxon>Shewanella</taxon>
    </lineage>
</organism>
<dbReference type="KEGG" id="shl:Shal_0661"/>
<evidence type="ECO:0000313" key="2">
    <source>
        <dbReference type="EMBL" id="ABZ75236.1"/>
    </source>
</evidence>
<dbReference type="InterPro" id="IPR036777">
    <property type="entry name" value="Channel_Tsx-like_sf"/>
</dbReference>